<sequence length="93" mass="10084">MSPPDEDVRAASRASRRALRRALMVVCTSCAHPWGEHAGSPHEIADPTVCGECVYELEHGFRQLPACELPVPEAIAGPATDPARRSAERGRRP</sequence>
<reference evidence="2 3" key="1">
    <citation type="submission" date="2021-01" db="EMBL/GenBank/DDBJ databases">
        <title>Sequencing the genomes of 1000 actinobacteria strains.</title>
        <authorList>
            <person name="Klenk H.-P."/>
        </authorList>
    </citation>
    <scope>NUCLEOTIDE SEQUENCE [LARGE SCALE GENOMIC DNA]</scope>
    <source>
        <strain evidence="2 3">DSM 46000</strain>
    </source>
</reference>
<gene>
    <name evidence="2" type="ORF">JOD49_000259</name>
</gene>
<organism evidence="2 3">
    <name type="scientific">Oerskovia jenensis</name>
    <dbReference type="NCBI Taxonomy" id="162169"/>
    <lineage>
        <taxon>Bacteria</taxon>
        <taxon>Bacillati</taxon>
        <taxon>Actinomycetota</taxon>
        <taxon>Actinomycetes</taxon>
        <taxon>Micrococcales</taxon>
        <taxon>Cellulomonadaceae</taxon>
        <taxon>Oerskovia</taxon>
    </lineage>
</organism>
<comment type="caution">
    <text evidence="2">The sequence shown here is derived from an EMBL/GenBank/DDBJ whole genome shotgun (WGS) entry which is preliminary data.</text>
</comment>
<dbReference type="EMBL" id="JAFBBO010000001">
    <property type="protein sequence ID" value="MBM7477339.1"/>
    <property type="molecule type" value="Genomic_DNA"/>
</dbReference>
<evidence type="ECO:0000256" key="1">
    <source>
        <dbReference type="SAM" id="MobiDB-lite"/>
    </source>
</evidence>
<dbReference type="RefSeq" id="WP_205305638.1">
    <property type="nucleotide sequence ID" value="NZ_BAAAVF010000015.1"/>
</dbReference>
<dbReference type="Proteomes" id="UP000698059">
    <property type="component" value="Unassembled WGS sequence"/>
</dbReference>
<protein>
    <submittedName>
        <fullName evidence="2">Uncharacterized protein</fullName>
    </submittedName>
</protein>
<accession>A0ABS2LA91</accession>
<name>A0ABS2LA91_9CELL</name>
<proteinExistence type="predicted"/>
<feature type="compositionally biased region" description="Basic and acidic residues" evidence="1">
    <location>
        <begin position="82"/>
        <end position="93"/>
    </location>
</feature>
<evidence type="ECO:0000313" key="3">
    <source>
        <dbReference type="Proteomes" id="UP000698059"/>
    </source>
</evidence>
<evidence type="ECO:0000313" key="2">
    <source>
        <dbReference type="EMBL" id="MBM7477339.1"/>
    </source>
</evidence>
<keyword evidence="3" id="KW-1185">Reference proteome</keyword>
<feature type="region of interest" description="Disordered" evidence="1">
    <location>
        <begin position="74"/>
        <end position="93"/>
    </location>
</feature>